<evidence type="ECO:0000313" key="10">
    <source>
        <dbReference type="EMBL" id="KKB45641.1"/>
    </source>
</evidence>
<comment type="function">
    <text evidence="6">May alleviate iron toxicity in the presence of oxygen.</text>
</comment>
<dbReference type="InterPro" id="IPR001519">
    <property type="entry name" value="Ferritin"/>
</dbReference>
<sequence>MTLSRKLSDALNEQILAEMWSSNLYLSMYIHFAQIGLDGCAHWMKKQSEEELEHAYKMIDYSVKRGGQVKLEQINVVPTAFGTPLEVFEHVYQHEVHVSELIDKLVDIAHAENDKATQDFLWGFVREQVEEEATAKNIVEKLKLYGEHHVAIMDHHLGKR</sequence>
<dbReference type="EMBL" id="AQHV01000028">
    <property type="protein sequence ID" value="KKB45641.1"/>
    <property type="molecule type" value="Genomic_DNA"/>
</dbReference>
<proteinExistence type="inferred from homology"/>
<keyword evidence="2 8" id="KW-0409">Iron storage</keyword>
<dbReference type="GO" id="GO:0004322">
    <property type="term" value="F:ferroxidase activity"/>
    <property type="evidence" value="ECO:0007669"/>
    <property type="project" value="TreeGrafter"/>
</dbReference>
<dbReference type="Proteomes" id="UP000033047">
    <property type="component" value="Unassembled WGS sequence"/>
</dbReference>
<comment type="similarity">
    <text evidence="1 8">Belongs to the ferritin family. Prokaryotic subfamily.</text>
</comment>
<protein>
    <recommendedName>
        <fullName evidence="8">Ferritin</fullName>
        <ecNumber evidence="8">1.16.3.2</ecNumber>
    </recommendedName>
</protein>
<comment type="catalytic activity">
    <reaction evidence="8">
        <text>4 Fe(2+) + O2 + 6 H2O = 4 iron(III) oxide-hydroxide + 12 H(+)</text>
        <dbReference type="Rhea" id="RHEA:11972"/>
        <dbReference type="ChEBI" id="CHEBI:15377"/>
        <dbReference type="ChEBI" id="CHEBI:15378"/>
        <dbReference type="ChEBI" id="CHEBI:15379"/>
        <dbReference type="ChEBI" id="CHEBI:29033"/>
        <dbReference type="ChEBI" id="CHEBI:78619"/>
        <dbReference type="EC" id="1.16.3.2"/>
    </reaction>
</comment>
<dbReference type="GO" id="GO:0006826">
    <property type="term" value="P:iron ion transport"/>
    <property type="evidence" value="ECO:0007669"/>
    <property type="project" value="InterPro"/>
</dbReference>
<feature type="binding site" evidence="7">
    <location>
        <position position="128"/>
    </location>
    <ligand>
        <name>Fe cation</name>
        <dbReference type="ChEBI" id="CHEBI:24875"/>
        <label>1</label>
    </ligand>
</feature>
<evidence type="ECO:0000256" key="1">
    <source>
        <dbReference type="ARBA" id="ARBA00006950"/>
    </source>
</evidence>
<evidence type="ECO:0000256" key="3">
    <source>
        <dbReference type="ARBA" id="ARBA00022723"/>
    </source>
</evidence>
<dbReference type="GO" id="GO:0006879">
    <property type="term" value="P:intracellular iron ion homeostasis"/>
    <property type="evidence" value="ECO:0007669"/>
    <property type="project" value="UniProtKB-KW"/>
</dbReference>
<dbReference type="InterPro" id="IPR041719">
    <property type="entry name" value="Ferritin_prok"/>
</dbReference>
<dbReference type="InterPro" id="IPR012347">
    <property type="entry name" value="Ferritin-like"/>
</dbReference>
<dbReference type="Gene3D" id="1.20.1260.10">
    <property type="match status" value="1"/>
</dbReference>
<keyword evidence="4" id="KW-0560">Oxidoreductase</keyword>
<comment type="function">
    <text evidence="8">Iron-storage protein.</text>
</comment>
<comment type="subcellular location">
    <subcellularLocation>
        <location evidence="8">Cytoplasm</location>
    </subcellularLocation>
</comment>
<organism evidence="10 11">
    <name type="scientific">Parabacteroides goldsteinii DSM 19448 = WAL 12034</name>
    <dbReference type="NCBI Taxonomy" id="927665"/>
    <lineage>
        <taxon>Bacteria</taxon>
        <taxon>Pseudomonadati</taxon>
        <taxon>Bacteroidota</taxon>
        <taxon>Bacteroidia</taxon>
        <taxon>Bacteroidales</taxon>
        <taxon>Tannerellaceae</taxon>
        <taxon>Parabacteroides</taxon>
    </lineage>
</organism>
<dbReference type="InterPro" id="IPR009078">
    <property type="entry name" value="Ferritin-like_SF"/>
</dbReference>
<dbReference type="Pfam" id="PF00210">
    <property type="entry name" value="Ferritin"/>
    <property type="match status" value="1"/>
</dbReference>
<dbReference type="GeneID" id="69979054"/>
<feature type="binding site" evidence="7">
    <location>
        <position position="54"/>
    </location>
    <ligand>
        <name>Fe cation</name>
        <dbReference type="ChEBI" id="CHEBI:24875"/>
        <label>1</label>
    </ligand>
</feature>
<dbReference type="PANTHER" id="PTHR11431">
    <property type="entry name" value="FERRITIN"/>
    <property type="match status" value="1"/>
</dbReference>
<evidence type="ECO:0000256" key="2">
    <source>
        <dbReference type="ARBA" id="ARBA00022434"/>
    </source>
</evidence>
<evidence type="ECO:0000259" key="9">
    <source>
        <dbReference type="PROSITE" id="PS50905"/>
    </source>
</evidence>
<evidence type="ECO:0000256" key="7">
    <source>
        <dbReference type="PIRSR" id="PIRSR601519-1"/>
    </source>
</evidence>
<dbReference type="PROSITE" id="PS50905">
    <property type="entry name" value="FERRITIN_LIKE"/>
    <property type="match status" value="1"/>
</dbReference>
<dbReference type="SUPFAM" id="SSF47240">
    <property type="entry name" value="Ferritin-like"/>
    <property type="match status" value="1"/>
</dbReference>
<accession>A0A0F5IJD9</accession>
<gene>
    <name evidence="10" type="ORF">HMPREF1535_04925</name>
</gene>
<dbReference type="EC" id="1.16.3.2" evidence="8"/>
<dbReference type="HOGENOM" id="CLU_065681_1_2_10"/>
<dbReference type="GO" id="GO:0042802">
    <property type="term" value="F:identical protein binding"/>
    <property type="evidence" value="ECO:0007669"/>
    <property type="project" value="UniProtKB-ARBA"/>
</dbReference>
<dbReference type="AlphaFoldDB" id="A0A0F5IJD9"/>
<dbReference type="STRING" id="927665.HMPREF1535_04925"/>
<feature type="binding site" evidence="7">
    <location>
        <position position="51"/>
    </location>
    <ligand>
        <name>Fe cation</name>
        <dbReference type="ChEBI" id="CHEBI:24875"/>
        <label>1</label>
    </ligand>
</feature>
<dbReference type="GO" id="GO:0005829">
    <property type="term" value="C:cytosol"/>
    <property type="evidence" value="ECO:0007669"/>
    <property type="project" value="TreeGrafter"/>
</dbReference>
<name>A0A0F5IJD9_9BACT</name>
<feature type="domain" description="Ferritin-like diiron" evidence="9">
    <location>
        <begin position="1"/>
        <end position="146"/>
    </location>
</feature>
<dbReference type="RefSeq" id="WP_007659422.1">
    <property type="nucleotide sequence ID" value="NZ_KQ033914.1"/>
</dbReference>
<evidence type="ECO:0000256" key="6">
    <source>
        <dbReference type="ARBA" id="ARBA00054546"/>
    </source>
</evidence>
<dbReference type="InterPro" id="IPR008331">
    <property type="entry name" value="Ferritin_DPS_dom"/>
</dbReference>
<comment type="caution">
    <text evidence="10">The sequence shown here is derived from an EMBL/GenBank/DDBJ whole genome shotgun (WGS) entry which is preliminary data.</text>
</comment>
<feature type="binding site" evidence="7">
    <location>
        <position position="18"/>
    </location>
    <ligand>
        <name>Fe cation</name>
        <dbReference type="ChEBI" id="CHEBI:24875"/>
        <label>1</label>
    </ligand>
</feature>
<dbReference type="FunFam" id="1.20.1260.10:FF:000001">
    <property type="entry name" value="Non-heme ferritin"/>
    <property type="match status" value="1"/>
</dbReference>
<keyword evidence="3 7" id="KW-0479">Metal-binding</keyword>
<evidence type="ECO:0000256" key="4">
    <source>
        <dbReference type="ARBA" id="ARBA00023002"/>
    </source>
</evidence>
<dbReference type="PATRIC" id="fig|927665.4.peg.5052"/>
<evidence type="ECO:0000256" key="5">
    <source>
        <dbReference type="ARBA" id="ARBA00023004"/>
    </source>
</evidence>
<feature type="binding site" evidence="7">
    <location>
        <position position="95"/>
    </location>
    <ligand>
        <name>Fe cation</name>
        <dbReference type="ChEBI" id="CHEBI:24875"/>
        <label>1</label>
    </ligand>
</feature>
<keyword evidence="5 7" id="KW-0408">Iron</keyword>
<dbReference type="CDD" id="cd01055">
    <property type="entry name" value="Nonheme_Ferritin"/>
    <property type="match status" value="1"/>
</dbReference>
<reference evidence="10 11" key="1">
    <citation type="submission" date="2013-04" db="EMBL/GenBank/DDBJ databases">
        <title>The Genome Sequence of Parabacteroides goldsteinii DSM 19448.</title>
        <authorList>
            <consortium name="The Broad Institute Genomics Platform"/>
            <person name="Earl A."/>
            <person name="Ward D."/>
            <person name="Feldgarden M."/>
            <person name="Gevers D."/>
            <person name="Martens E."/>
            <person name="Sakamoto M."/>
            <person name="Benno Y."/>
            <person name="Song Y."/>
            <person name="Liu C."/>
            <person name="Lee J."/>
            <person name="Bolanos M."/>
            <person name="Vaisanen M.L."/>
            <person name="Finegold S.M."/>
            <person name="Walker B."/>
            <person name="Young S."/>
            <person name="Zeng Q."/>
            <person name="Gargeya S."/>
            <person name="Fitzgerald M."/>
            <person name="Haas B."/>
            <person name="Abouelleil A."/>
            <person name="Allen A.W."/>
            <person name="Alvarado L."/>
            <person name="Arachchi H.M."/>
            <person name="Berlin A.M."/>
            <person name="Chapman S.B."/>
            <person name="Gainer-Dewar J."/>
            <person name="Goldberg J."/>
            <person name="Griggs A."/>
            <person name="Gujja S."/>
            <person name="Hansen M."/>
            <person name="Howarth C."/>
            <person name="Imamovic A."/>
            <person name="Ireland A."/>
            <person name="Larimer J."/>
            <person name="McCowan C."/>
            <person name="Murphy C."/>
            <person name="Pearson M."/>
            <person name="Poon T.W."/>
            <person name="Priest M."/>
            <person name="Roberts A."/>
            <person name="Saif S."/>
            <person name="Shea T."/>
            <person name="Sisk P."/>
            <person name="Sykes S."/>
            <person name="Wortman J."/>
            <person name="Nusbaum C."/>
            <person name="Birren B."/>
        </authorList>
    </citation>
    <scope>NUCLEOTIDE SEQUENCE [LARGE SCALE GENOMIC DNA]</scope>
    <source>
        <strain evidence="10 11">DSM 19448</strain>
    </source>
</reference>
<dbReference type="GO" id="GO:0008198">
    <property type="term" value="F:ferrous iron binding"/>
    <property type="evidence" value="ECO:0007669"/>
    <property type="project" value="TreeGrafter"/>
</dbReference>
<keyword evidence="8" id="KW-0963">Cytoplasm</keyword>
<dbReference type="InterPro" id="IPR009040">
    <property type="entry name" value="Ferritin-like_diiron"/>
</dbReference>
<dbReference type="PANTHER" id="PTHR11431:SF127">
    <property type="entry name" value="BACTERIAL NON-HEME FERRITIN"/>
    <property type="match status" value="1"/>
</dbReference>
<dbReference type="GO" id="GO:0008199">
    <property type="term" value="F:ferric iron binding"/>
    <property type="evidence" value="ECO:0007669"/>
    <property type="project" value="InterPro"/>
</dbReference>
<evidence type="ECO:0000256" key="8">
    <source>
        <dbReference type="RuleBase" id="RU361145"/>
    </source>
</evidence>
<evidence type="ECO:0000313" key="11">
    <source>
        <dbReference type="Proteomes" id="UP000033047"/>
    </source>
</evidence>